<dbReference type="Pfam" id="PF02826">
    <property type="entry name" value="2-Hacid_dh_C"/>
    <property type="match status" value="1"/>
</dbReference>
<proteinExistence type="predicted"/>
<feature type="domain" description="D-isomer specific 2-hydroxyacid dehydrogenase NAD-binding" evidence="3">
    <location>
        <begin position="3"/>
        <end position="64"/>
    </location>
</feature>
<dbReference type="PANTHER" id="PTHR43333">
    <property type="entry name" value="2-HACID_DH_C DOMAIN-CONTAINING PROTEIN"/>
    <property type="match status" value="1"/>
</dbReference>
<dbReference type="InterPro" id="IPR006140">
    <property type="entry name" value="D-isomer_DH_NAD-bd"/>
</dbReference>
<keyword evidence="2" id="KW-0520">NAD</keyword>
<evidence type="ECO:0000313" key="4">
    <source>
        <dbReference type="EMBL" id="UWX56547.1"/>
    </source>
</evidence>
<evidence type="ECO:0000256" key="2">
    <source>
        <dbReference type="ARBA" id="ARBA00023027"/>
    </source>
</evidence>
<dbReference type="SUPFAM" id="SSF51735">
    <property type="entry name" value="NAD(P)-binding Rossmann-fold domains"/>
    <property type="match status" value="1"/>
</dbReference>
<protein>
    <recommendedName>
        <fullName evidence="3">D-isomer specific 2-hydroxyacid dehydrogenase NAD-binding domain-containing protein</fullName>
    </recommendedName>
</protein>
<keyword evidence="5" id="KW-1185">Reference proteome</keyword>
<evidence type="ECO:0000313" key="5">
    <source>
        <dbReference type="Proteomes" id="UP001059209"/>
    </source>
</evidence>
<evidence type="ECO:0000256" key="1">
    <source>
        <dbReference type="ARBA" id="ARBA00023002"/>
    </source>
</evidence>
<dbReference type="Proteomes" id="UP001059209">
    <property type="component" value="Chromosome"/>
</dbReference>
<dbReference type="InterPro" id="IPR036291">
    <property type="entry name" value="NAD(P)-bd_dom_sf"/>
</dbReference>
<evidence type="ECO:0000259" key="3">
    <source>
        <dbReference type="Pfam" id="PF02826"/>
    </source>
</evidence>
<name>A0ABY5YBY3_9FLAO</name>
<dbReference type="EMBL" id="CP104205">
    <property type="protein sequence ID" value="UWX56547.1"/>
    <property type="molecule type" value="Genomic_DNA"/>
</dbReference>
<sequence>MMLPKNAYVINVAGGGHLVDNDLLEALENDHLSGACLDVYHQEPLPKEHPFWEHPKIFMTPHYASVSDTNSVVPRILENYERLRKGQELINMVNRNKGY</sequence>
<keyword evidence="1" id="KW-0560">Oxidoreductase</keyword>
<dbReference type="RefSeq" id="WP_260575182.1">
    <property type="nucleotide sequence ID" value="NZ_CP104205.1"/>
</dbReference>
<dbReference type="PANTHER" id="PTHR43333:SF1">
    <property type="entry name" value="D-ISOMER SPECIFIC 2-HYDROXYACID DEHYDROGENASE NAD-BINDING DOMAIN-CONTAINING PROTEIN"/>
    <property type="match status" value="1"/>
</dbReference>
<gene>
    <name evidence="4" type="ORF">NYZ99_10380</name>
</gene>
<dbReference type="Gene3D" id="3.40.50.720">
    <property type="entry name" value="NAD(P)-binding Rossmann-like Domain"/>
    <property type="match status" value="2"/>
</dbReference>
<reference evidence="4" key="1">
    <citation type="submission" date="2022-09" db="EMBL/GenBank/DDBJ databases">
        <title>Maribacter litopenaei sp. nov., isolated from the intestinal tract of the Pacific White Shrimp, Litopenaeus vannamei.</title>
        <authorList>
            <person name="Kim S.Y."/>
            <person name="Hwang C.Y."/>
        </authorList>
    </citation>
    <scope>NUCLEOTIDE SEQUENCE</scope>
    <source>
        <strain evidence="4">HL-LV01</strain>
    </source>
</reference>
<organism evidence="4 5">
    <name type="scientific">Maribacter litopenaei</name>
    <dbReference type="NCBI Taxonomy" id="2976127"/>
    <lineage>
        <taxon>Bacteria</taxon>
        <taxon>Pseudomonadati</taxon>
        <taxon>Bacteroidota</taxon>
        <taxon>Flavobacteriia</taxon>
        <taxon>Flavobacteriales</taxon>
        <taxon>Flavobacteriaceae</taxon>
        <taxon>Maribacter</taxon>
    </lineage>
</organism>
<accession>A0ABY5YBY3</accession>